<dbReference type="PROSITE" id="PS50021">
    <property type="entry name" value="CH"/>
    <property type="match status" value="1"/>
</dbReference>
<name>A0A6G0PJS9_9STRA</name>
<evidence type="ECO:0000256" key="1">
    <source>
        <dbReference type="SAM" id="Coils"/>
    </source>
</evidence>
<dbReference type="AlphaFoldDB" id="A0A6G0PJS9"/>
<proteinExistence type="predicted"/>
<dbReference type="Proteomes" id="UP000476176">
    <property type="component" value="Unassembled WGS sequence"/>
</dbReference>
<evidence type="ECO:0000313" key="5">
    <source>
        <dbReference type="Proteomes" id="UP000476176"/>
    </source>
</evidence>
<keyword evidence="1" id="KW-0175">Coiled coil</keyword>
<dbReference type="EMBL" id="QXGC01000140">
    <property type="protein sequence ID" value="KAE9247805.1"/>
    <property type="molecule type" value="Genomic_DNA"/>
</dbReference>
<feature type="region of interest" description="Disordered" evidence="2">
    <location>
        <begin position="1187"/>
        <end position="1225"/>
    </location>
</feature>
<reference evidence="4 5" key="1">
    <citation type="submission" date="2018-09" db="EMBL/GenBank/DDBJ databases">
        <title>Genomic investigation of the strawberry pathogen Phytophthora fragariae indicates pathogenicity is determined by transcriptional variation in three key races.</title>
        <authorList>
            <person name="Adams T.M."/>
            <person name="Armitage A.D."/>
            <person name="Sobczyk M.K."/>
            <person name="Bates H.J."/>
            <person name="Dunwell J.M."/>
            <person name="Nellist C.F."/>
            <person name="Harrison R.J."/>
        </authorList>
    </citation>
    <scope>NUCLEOTIDE SEQUENCE [LARGE SCALE GENOMIC DNA]</scope>
    <source>
        <strain evidence="4 5">BC-23</strain>
    </source>
</reference>
<accession>A0A6G0PJS9</accession>
<dbReference type="GO" id="GO:0005737">
    <property type="term" value="C:cytoplasm"/>
    <property type="evidence" value="ECO:0007669"/>
    <property type="project" value="UniProtKB-ARBA"/>
</dbReference>
<comment type="caution">
    <text evidence="4">The sequence shown here is derived from an EMBL/GenBank/DDBJ whole genome shotgun (WGS) entry which is preliminary data.</text>
</comment>
<dbReference type="InterPro" id="IPR001715">
    <property type="entry name" value="CH_dom"/>
</dbReference>
<feature type="region of interest" description="Disordered" evidence="2">
    <location>
        <begin position="259"/>
        <end position="281"/>
    </location>
</feature>
<feature type="compositionally biased region" description="Basic and acidic residues" evidence="2">
    <location>
        <begin position="1187"/>
        <end position="1204"/>
    </location>
</feature>
<dbReference type="Gene3D" id="3.40.50.300">
    <property type="entry name" value="P-loop containing nucleotide triphosphate hydrolases"/>
    <property type="match status" value="1"/>
</dbReference>
<gene>
    <name evidence="4" type="ORF">PF004_g4151</name>
</gene>
<dbReference type="Gene3D" id="1.10.418.10">
    <property type="entry name" value="Calponin-like domain"/>
    <property type="match status" value="1"/>
</dbReference>
<feature type="coiled-coil region" evidence="1">
    <location>
        <begin position="573"/>
        <end position="645"/>
    </location>
</feature>
<dbReference type="Pfam" id="PF06294">
    <property type="entry name" value="CH_2"/>
    <property type="match status" value="1"/>
</dbReference>
<dbReference type="InterPro" id="IPR036872">
    <property type="entry name" value="CH_dom_sf"/>
</dbReference>
<evidence type="ECO:0000313" key="4">
    <source>
        <dbReference type="EMBL" id="KAE9247805.1"/>
    </source>
</evidence>
<evidence type="ECO:0000256" key="2">
    <source>
        <dbReference type="SAM" id="MobiDB-lite"/>
    </source>
</evidence>
<dbReference type="PANTHER" id="PTHR14919:SF0">
    <property type="entry name" value="SPERM FLAGELLAR PROTEIN 2"/>
    <property type="match status" value="1"/>
</dbReference>
<feature type="compositionally biased region" description="Polar residues" evidence="2">
    <location>
        <begin position="263"/>
        <end position="274"/>
    </location>
</feature>
<dbReference type="InterPro" id="IPR027417">
    <property type="entry name" value="P-loop_NTPase"/>
</dbReference>
<dbReference type="InterPro" id="IPR052634">
    <property type="entry name" value="Sperm_flagellar-bone_growth"/>
</dbReference>
<sequence length="1225" mass="138271">MADLLLRWLNHELELSTHVTHVEADFASGYLLGEILHRLNHQHDFADFMRSSSADAKILNFCLLEPTLRNLNIKFDANVAAAIMNEKKDAAANLLYQIKIAATRVGRAPTVSSKSLERTGVVPLHNRPVKLAKPSYDSENHRLFEHSVRRHVRSIASLQQEKDRIAEEATKRKAYLARMAEQKEILEATKAERLHRAYIHSSFIKEALEETDSPAWRLALQKKNAREQRRAAFFQQLMKKREEEEENITFSLRRKVQNDLDDFNSNGDSKSSTAGGRVSSRKSVGYGLRSLTTALRAASDRKKYSTSNLAGSSINERELYHANMLEMESARGVIKQQMLQREKRKEKLSRRRKRFVQECVYTNTRTGTARVASILENVVLRDTNSEKDVQEGGSNKAGWLIFDLPATEQHSQHLEEQLTGYVDPAFVPSPSDFASAIAPGLNKPALSPTFLHGKSGVDLVFHIDCAVGTVLDRCLGKLEDCATGDKQHLVFDPPPDDSIVRHRLQHVNPSAFSSELLSLHCLANEEFSRDHKTWYTKFKTLHELSSRGMTVNEIHEAITAIVNQLQKDRQDETESQQLQMETMEQELMTSEEERQRRINSFEANIEEAKGGIAKVEASVAEAEEAKAKKEEILELRQKLEEAQHQLDSVVACVKSWVEEEQAQRPVPSSKYSGELVPETAHALAALWNNAETEYISTMKTSFSLLREQRHRATERAQLMTSEFCEFVRRPDQKQEIVNLFQKQFNDVVEEMRFDDLTKVELHARVDMLQDELGALIDTKIAANDEELSSMVGDGWTEDNCQQVAAIYQMALQAECDRFRISIQILVDGHSTASSERSQLSSIVETWQAHQSRLEMACRIYRDPANDTPVETPIALSTSAAAGKPPPKGKVKAPTPAAAAAPSTTAISEDAQAEVLSMPELLAEYTHVLQRCASWMDAITAIANAEEDDAANREHNGDYCKINLLNGIRYEHDLMQRRVRFLQEATEKSCDEITRSMRSIEITLRGVLEGRKDREQVAVADLVAYIRAAIEAEVAIPSFIDVSSEFIERFPTTVQLREDTAVRVDGDRRLLPRIPPEALPIVEEAHELRLNARQRDGLREALTSQTCDDSGLLPLCTLVEIIAALTSQPDALPEVWRRCPAHVIAQVAAGFTMKQSAFVDIEALLTAMSIRDDLLRQFQQDEAREELERQQQLELQHQQEEHERALFLQQQQDSQDSESAPAGTVE</sequence>
<protein>
    <recommendedName>
        <fullName evidence="3">Calponin-homology (CH) domain-containing protein</fullName>
    </recommendedName>
</protein>
<evidence type="ECO:0000259" key="3">
    <source>
        <dbReference type="PROSITE" id="PS50021"/>
    </source>
</evidence>
<feature type="domain" description="Calponin-homology (CH)" evidence="3">
    <location>
        <begin position="1"/>
        <end position="103"/>
    </location>
</feature>
<organism evidence="4 5">
    <name type="scientific">Phytophthora fragariae</name>
    <dbReference type="NCBI Taxonomy" id="53985"/>
    <lineage>
        <taxon>Eukaryota</taxon>
        <taxon>Sar</taxon>
        <taxon>Stramenopiles</taxon>
        <taxon>Oomycota</taxon>
        <taxon>Peronosporomycetes</taxon>
        <taxon>Peronosporales</taxon>
        <taxon>Peronosporaceae</taxon>
        <taxon>Phytophthora</taxon>
    </lineage>
</organism>
<dbReference type="PANTHER" id="PTHR14919">
    <property type="entry name" value="KPL2-RELATED"/>
    <property type="match status" value="1"/>
</dbReference>
<dbReference type="InterPro" id="IPR010441">
    <property type="entry name" value="CH_2"/>
</dbReference>
<feature type="coiled-coil region" evidence="1">
    <location>
        <begin position="148"/>
        <end position="192"/>
    </location>
</feature>